<dbReference type="EMBL" id="JABEXW010000236">
    <property type="protein sequence ID" value="KAF4967427.1"/>
    <property type="molecule type" value="Genomic_DNA"/>
</dbReference>
<dbReference type="InterPro" id="IPR002401">
    <property type="entry name" value="Cyt_P450_E_grp-I"/>
</dbReference>
<dbReference type="InterPro" id="IPR017972">
    <property type="entry name" value="Cyt_P450_CS"/>
</dbReference>
<name>A0A8H4X9Z1_9HYPO</name>
<protein>
    <recommendedName>
        <fullName evidence="10">Cytochrome P450 monooxygenase</fullName>
    </recommendedName>
</protein>
<dbReference type="AlphaFoldDB" id="A0A8H4X9Z1"/>
<reference evidence="8" key="1">
    <citation type="journal article" date="2020" name="BMC Genomics">
        <title>Correction to: Identification and distribution of gene clusters required for synthesis of sphingolipid metabolism inhibitors in diverse species of the filamentous fungus Fusarium.</title>
        <authorList>
            <person name="Kim H.S."/>
            <person name="Lohmar J.M."/>
            <person name="Busman M."/>
            <person name="Brown D.W."/>
            <person name="Naumann T.A."/>
            <person name="Divon H.H."/>
            <person name="Lysoe E."/>
            <person name="Uhlig S."/>
            <person name="Proctor R.H."/>
        </authorList>
    </citation>
    <scope>NUCLEOTIDE SEQUENCE</scope>
    <source>
        <strain evidence="8">NRRL 20472</strain>
    </source>
</reference>
<keyword evidence="5 6" id="KW-0408">Iron</keyword>
<sequence length="479" mass="54590">MFPAHLDRDPRLWYLYQSTTGETDLTLEKLHRKYGPIVRITPSIIDVDIPELIKTIFNIKGDWLKTPFYHGSSALVNGQIVYNIFSQTDPVQHKKERHPIAKLYSSASITNVEPHMDKVINKFCGILETRFMEGDNAETAFDLGQWVLFYTWDVVGAVTFSRPTGYLEAGCDFDGTLDAADKAQDYFIFVGTMPFLDRLLDKNPICHIGPPGFNTITGISVKNLMDRYQGNDSDYHDPETPDFLDKFIEVKNSKPDEVNDAQIISWLMINMIAGADTTAIAIRAAIYYSLKHPGVWKRLEEEILAANFAGRTPPAYKEVKALQYTDAVIREALRMVPGVGFSMERYVPNGGFHLPNGDFLPCGTVVAMSPYILSRNKQTYGEDADEFRPERWLRDREHGETEEEYEKRLLSMNQADLSFGGGSRVCIGKNMGLFQTYKVFATLVTLYEIELADPKKNWKVVNSWFNRPEGLEVRMRKRV</sequence>
<dbReference type="GO" id="GO:0004497">
    <property type="term" value="F:monooxygenase activity"/>
    <property type="evidence" value="ECO:0007669"/>
    <property type="project" value="UniProtKB-KW"/>
</dbReference>
<dbReference type="GO" id="GO:0016705">
    <property type="term" value="F:oxidoreductase activity, acting on paired donors, with incorporation or reduction of molecular oxygen"/>
    <property type="evidence" value="ECO:0007669"/>
    <property type="project" value="InterPro"/>
</dbReference>
<organism evidence="8 9">
    <name type="scientific">Fusarium sarcochroum</name>
    <dbReference type="NCBI Taxonomy" id="1208366"/>
    <lineage>
        <taxon>Eukaryota</taxon>
        <taxon>Fungi</taxon>
        <taxon>Dikarya</taxon>
        <taxon>Ascomycota</taxon>
        <taxon>Pezizomycotina</taxon>
        <taxon>Sordariomycetes</taxon>
        <taxon>Hypocreomycetidae</taxon>
        <taxon>Hypocreales</taxon>
        <taxon>Nectriaceae</taxon>
        <taxon>Fusarium</taxon>
        <taxon>Fusarium lateritium species complex</taxon>
    </lineage>
</organism>
<evidence type="ECO:0000313" key="9">
    <source>
        <dbReference type="Proteomes" id="UP000622797"/>
    </source>
</evidence>
<evidence type="ECO:0000256" key="5">
    <source>
        <dbReference type="ARBA" id="ARBA00023004"/>
    </source>
</evidence>
<evidence type="ECO:0000256" key="1">
    <source>
        <dbReference type="ARBA" id="ARBA00001971"/>
    </source>
</evidence>
<dbReference type="Pfam" id="PF00067">
    <property type="entry name" value="p450"/>
    <property type="match status" value="1"/>
</dbReference>
<dbReference type="InterPro" id="IPR001128">
    <property type="entry name" value="Cyt_P450"/>
</dbReference>
<evidence type="ECO:0000256" key="7">
    <source>
        <dbReference type="RuleBase" id="RU000461"/>
    </source>
</evidence>
<evidence type="ECO:0000256" key="2">
    <source>
        <dbReference type="ARBA" id="ARBA00010617"/>
    </source>
</evidence>
<dbReference type="InterPro" id="IPR036396">
    <property type="entry name" value="Cyt_P450_sf"/>
</dbReference>
<comment type="caution">
    <text evidence="8">The sequence shown here is derived from an EMBL/GenBank/DDBJ whole genome shotgun (WGS) entry which is preliminary data.</text>
</comment>
<keyword evidence="4 6" id="KW-0479">Metal-binding</keyword>
<comment type="cofactor">
    <cofactor evidence="1 6">
        <name>heme</name>
        <dbReference type="ChEBI" id="CHEBI:30413"/>
    </cofactor>
</comment>
<dbReference type="Proteomes" id="UP000622797">
    <property type="component" value="Unassembled WGS sequence"/>
</dbReference>
<comment type="similarity">
    <text evidence="2 7">Belongs to the cytochrome P450 family.</text>
</comment>
<evidence type="ECO:0000256" key="4">
    <source>
        <dbReference type="ARBA" id="ARBA00022723"/>
    </source>
</evidence>
<evidence type="ECO:0000256" key="6">
    <source>
        <dbReference type="PIRSR" id="PIRSR602401-1"/>
    </source>
</evidence>
<dbReference type="PANTHER" id="PTHR24305:SF232">
    <property type="entry name" value="P450, PUTATIVE (EUROFUNG)-RELATED"/>
    <property type="match status" value="1"/>
</dbReference>
<keyword evidence="7" id="KW-0503">Monooxygenase</keyword>
<reference evidence="8" key="2">
    <citation type="submission" date="2020-05" db="EMBL/GenBank/DDBJ databases">
        <authorList>
            <person name="Kim H.-S."/>
            <person name="Proctor R.H."/>
            <person name="Brown D.W."/>
        </authorList>
    </citation>
    <scope>NUCLEOTIDE SEQUENCE</scope>
    <source>
        <strain evidence="8">NRRL 20472</strain>
    </source>
</reference>
<evidence type="ECO:0000256" key="3">
    <source>
        <dbReference type="ARBA" id="ARBA00022617"/>
    </source>
</evidence>
<dbReference type="InterPro" id="IPR050121">
    <property type="entry name" value="Cytochrome_P450_monoxygenase"/>
</dbReference>
<dbReference type="SUPFAM" id="SSF48264">
    <property type="entry name" value="Cytochrome P450"/>
    <property type="match status" value="1"/>
</dbReference>
<dbReference type="OrthoDB" id="3934656at2759"/>
<dbReference type="PROSITE" id="PS00086">
    <property type="entry name" value="CYTOCHROME_P450"/>
    <property type="match status" value="1"/>
</dbReference>
<accession>A0A8H4X9Z1</accession>
<keyword evidence="3 6" id="KW-0349">Heme</keyword>
<dbReference type="PRINTS" id="PR00463">
    <property type="entry name" value="EP450I"/>
</dbReference>
<keyword evidence="7" id="KW-0560">Oxidoreductase</keyword>
<dbReference type="GO" id="GO:0020037">
    <property type="term" value="F:heme binding"/>
    <property type="evidence" value="ECO:0007669"/>
    <property type="project" value="InterPro"/>
</dbReference>
<evidence type="ECO:0000313" key="8">
    <source>
        <dbReference type="EMBL" id="KAF4967427.1"/>
    </source>
</evidence>
<dbReference type="GO" id="GO:0005506">
    <property type="term" value="F:iron ion binding"/>
    <property type="evidence" value="ECO:0007669"/>
    <property type="project" value="InterPro"/>
</dbReference>
<dbReference type="CDD" id="cd11060">
    <property type="entry name" value="CYP57A1-like"/>
    <property type="match status" value="1"/>
</dbReference>
<dbReference type="Gene3D" id="1.10.630.10">
    <property type="entry name" value="Cytochrome P450"/>
    <property type="match status" value="1"/>
</dbReference>
<dbReference type="PRINTS" id="PR00385">
    <property type="entry name" value="P450"/>
</dbReference>
<feature type="binding site" description="axial binding residue" evidence="6">
    <location>
        <position position="426"/>
    </location>
    <ligand>
        <name>heme</name>
        <dbReference type="ChEBI" id="CHEBI:30413"/>
    </ligand>
    <ligandPart>
        <name>Fe</name>
        <dbReference type="ChEBI" id="CHEBI:18248"/>
    </ligandPart>
</feature>
<gene>
    <name evidence="8" type="ORF">FSARC_5000</name>
</gene>
<evidence type="ECO:0008006" key="10">
    <source>
        <dbReference type="Google" id="ProtNLM"/>
    </source>
</evidence>
<keyword evidence="9" id="KW-1185">Reference proteome</keyword>
<proteinExistence type="inferred from homology"/>
<dbReference type="PANTHER" id="PTHR24305">
    <property type="entry name" value="CYTOCHROME P450"/>
    <property type="match status" value="1"/>
</dbReference>